<evidence type="ECO:0000313" key="2">
    <source>
        <dbReference type="Proteomes" id="UP001327560"/>
    </source>
</evidence>
<accession>A0AAQ3Q9M6</accession>
<gene>
    <name evidence="1" type="ORF">Cni_G13167</name>
</gene>
<reference evidence="1 2" key="1">
    <citation type="submission" date="2023-10" db="EMBL/GenBank/DDBJ databases">
        <title>Chromosome-scale genome assembly provides insights into flower coloration mechanisms of Canna indica.</title>
        <authorList>
            <person name="Li C."/>
        </authorList>
    </citation>
    <scope>NUCLEOTIDE SEQUENCE [LARGE SCALE GENOMIC DNA]</scope>
    <source>
        <tissue evidence="1">Flower</tissue>
    </source>
</reference>
<keyword evidence="2" id="KW-1185">Reference proteome</keyword>
<evidence type="ECO:0000313" key="1">
    <source>
        <dbReference type="EMBL" id="WOL04446.1"/>
    </source>
</evidence>
<name>A0AAQ3Q9M6_9LILI</name>
<organism evidence="1 2">
    <name type="scientific">Canna indica</name>
    <name type="common">Indian-shot</name>
    <dbReference type="NCBI Taxonomy" id="4628"/>
    <lineage>
        <taxon>Eukaryota</taxon>
        <taxon>Viridiplantae</taxon>
        <taxon>Streptophyta</taxon>
        <taxon>Embryophyta</taxon>
        <taxon>Tracheophyta</taxon>
        <taxon>Spermatophyta</taxon>
        <taxon>Magnoliopsida</taxon>
        <taxon>Liliopsida</taxon>
        <taxon>Zingiberales</taxon>
        <taxon>Cannaceae</taxon>
        <taxon>Canna</taxon>
    </lineage>
</organism>
<dbReference type="EMBL" id="CP136893">
    <property type="protein sequence ID" value="WOL04446.1"/>
    <property type="molecule type" value="Genomic_DNA"/>
</dbReference>
<protein>
    <submittedName>
        <fullName evidence="1">Uncharacterized protein</fullName>
    </submittedName>
</protein>
<proteinExistence type="predicted"/>
<dbReference type="AlphaFoldDB" id="A0AAQ3Q9M6"/>
<dbReference type="Proteomes" id="UP001327560">
    <property type="component" value="Chromosome 4"/>
</dbReference>
<sequence length="115" mass="12432">MVDQDKNESGNPGHIHPGASALLSGGVFIEKESPTQNGYWTRRGSLSHSIPAVPYPEVHLLGFILKVANHMFSMIIYNNRSEVSFPLENLSNGTWDSTPPKGLGGLPGLCCVFVP</sequence>